<dbReference type="Pfam" id="PF07980">
    <property type="entry name" value="SusD_RagB"/>
    <property type="match status" value="1"/>
</dbReference>
<keyword evidence="3 6" id="KW-0732">Signal</keyword>
<dbReference type="CDD" id="cd08977">
    <property type="entry name" value="SusD"/>
    <property type="match status" value="1"/>
</dbReference>
<dbReference type="InterPro" id="IPR033985">
    <property type="entry name" value="SusD-like_N"/>
</dbReference>
<protein>
    <submittedName>
        <fullName evidence="9">Membrane protein</fullName>
    </submittedName>
</protein>
<dbReference type="GO" id="GO:0009279">
    <property type="term" value="C:cell outer membrane"/>
    <property type="evidence" value="ECO:0007669"/>
    <property type="project" value="UniProtKB-SubCell"/>
</dbReference>
<evidence type="ECO:0000256" key="3">
    <source>
        <dbReference type="ARBA" id="ARBA00022729"/>
    </source>
</evidence>
<evidence type="ECO:0000256" key="6">
    <source>
        <dbReference type="SAM" id="SignalP"/>
    </source>
</evidence>
<dbReference type="Pfam" id="PF14322">
    <property type="entry name" value="SusD-like_3"/>
    <property type="match status" value="1"/>
</dbReference>
<keyword evidence="5" id="KW-0998">Cell outer membrane</keyword>
<evidence type="ECO:0000313" key="9">
    <source>
        <dbReference type="EMBL" id="GJG28624.1"/>
    </source>
</evidence>
<reference evidence="9" key="1">
    <citation type="submission" date="2021-08" db="EMBL/GenBank/DDBJ databases">
        <title>Prevotella lacticifex sp. nov., isolated from rumen of cow.</title>
        <authorList>
            <person name="Shinkai T."/>
            <person name="Ikeyama N."/>
            <person name="Kumagai M."/>
            <person name="Ohmori H."/>
            <person name="Sakamoto M."/>
            <person name="Ohkuma M."/>
            <person name="Mitsumori M."/>
        </authorList>
    </citation>
    <scope>NUCLEOTIDE SEQUENCE</scope>
    <source>
        <strain evidence="9">DSM 11371</strain>
    </source>
</reference>
<evidence type="ECO:0000256" key="1">
    <source>
        <dbReference type="ARBA" id="ARBA00004442"/>
    </source>
</evidence>
<comment type="similarity">
    <text evidence="2">Belongs to the SusD family.</text>
</comment>
<name>A0AA37HZ61_SEGBR</name>
<evidence type="ECO:0000256" key="4">
    <source>
        <dbReference type="ARBA" id="ARBA00023136"/>
    </source>
</evidence>
<dbReference type="InterPro" id="IPR011990">
    <property type="entry name" value="TPR-like_helical_dom_sf"/>
</dbReference>
<evidence type="ECO:0000259" key="7">
    <source>
        <dbReference type="Pfam" id="PF07980"/>
    </source>
</evidence>
<evidence type="ECO:0000256" key="5">
    <source>
        <dbReference type="ARBA" id="ARBA00023237"/>
    </source>
</evidence>
<dbReference type="PROSITE" id="PS51257">
    <property type="entry name" value="PROKAR_LIPOPROTEIN"/>
    <property type="match status" value="1"/>
</dbReference>
<dbReference type="EMBL" id="BPTR01000001">
    <property type="protein sequence ID" value="GJG28624.1"/>
    <property type="molecule type" value="Genomic_DNA"/>
</dbReference>
<dbReference type="InterPro" id="IPR012944">
    <property type="entry name" value="SusD_RagB_dom"/>
</dbReference>
<feature type="domain" description="SusD-like N-terminal" evidence="8">
    <location>
        <begin position="28"/>
        <end position="231"/>
    </location>
</feature>
<sequence length="503" mass="56743">MKRNVKYIINYMFLGIAVIATTSSCSDDFLEKSPKNTVDTNTKIDDQVAIAMTNACYRTLQSSNMYNQRLWTLDIVAGNSEVGAGGGTDGLETVQASNFTTLSDNGMALYMWRSPWVGIGQCNTLIKSIENSGYEPGSIQERCLGEALFLRAHYYYILVRLYGGVPLRLEPFEPGNSTAIARASVDDVYRQIMSDCQRAIDILPAKSEYDSENVGRACKDAALTQMADIYLTRASKNKDYYQHVVNLCDSVTALGYDLSKCKYEDNFDATVNNGPESIFEVQFSGNTEYDFWGNNPQSSWLSTFMGPRNSDFVAGCYGWNQPTEEFMSQYEEGDKRKDLTVFYEGCPDFDGKKYKNSYSNTGYNVRKFLVTKAISPEYNTNPANFVVWRYADVLLMKAEALNELGETAKACEPLNIVRHRAGLANVAGLNQSEMRDKIIHERRMELAFEGHRWFDMIRINDGNYAVSFLHSIGKSRATKERLLFPIPQTEMDANPLMTQNNGY</sequence>
<comment type="caution">
    <text evidence="9">The sequence shown here is derived from an EMBL/GenBank/DDBJ whole genome shotgun (WGS) entry which is preliminary data.</text>
</comment>
<dbReference type="Gene3D" id="1.25.40.390">
    <property type="match status" value="1"/>
</dbReference>
<comment type="subcellular location">
    <subcellularLocation>
        <location evidence="1">Cell outer membrane</location>
    </subcellularLocation>
</comment>
<keyword evidence="4" id="KW-0472">Membrane</keyword>
<dbReference type="Proteomes" id="UP000887043">
    <property type="component" value="Unassembled WGS sequence"/>
</dbReference>
<feature type="chain" id="PRO_5041267713" evidence="6">
    <location>
        <begin position="23"/>
        <end position="503"/>
    </location>
</feature>
<feature type="signal peptide" evidence="6">
    <location>
        <begin position="1"/>
        <end position="22"/>
    </location>
</feature>
<evidence type="ECO:0000313" key="10">
    <source>
        <dbReference type="Proteomes" id="UP000887043"/>
    </source>
</evidence>
<accession>A0AA37HZ61</accession>
<feature type="domain" description="RagB/SusD" evidence="7">
    <location>
        <begin position="321"/>
        <end position="503"/>
    </location>
</feature>
<organism evidence="9 10">
    <name type="scientific">Segatella bryantii</name>
    <name type="common">Prevotella bryantii</name>
    <dbReference type="NCBI Taxonomy" id="77095"/>
    <lineage>
        <taxon>Bacteria</taxon>
        <taxon>Pseudomonadati</taxon>
        <taxon>Bacteroidota</taxon>
        <taxon>Bacteroidia</taxon>
        <taxon>Bacteroidales</taxon>
        <taxon>Prevotellaceae</taxon>
        <taxon>Segatella</taxon>
    </lineage>
</organism>
<gene>
    <name evidence="9" type="ORF">PRRU23_23240</name>
</gene>
<evidence type="ECO:0000259" key="8">
    <source>
        <dbReference type="Pfam" id="PF14322"/>
    </source>
</evidence>
<dbReference type="AlphaFoldDB" id="A0AA37HZ61"/>
<dbReference type="SUPFAM" id="SSF48452">
    <property type="entry name" value="TPR-like"/>
    <property type="match status" value="1"/>
</dbReference>
<proteinExistence type="inferred from homology"/>
<evidence type="ECO:0000256" key="2">
    <source>
        <dbReference type="ARBA" id="ARBA00006275"/>
    </source>
</evidence>